<evidence type="ECO:0000313" key="2">
    <source>
        <dbReference type="EMBL" id="BCB80158.1"/>
    </source>
</evidence>
<sequence>MLAALLSCGVPAVVIVTFRDSGPGAAANASPIPIHSPKPGDPEQVSQLWLRERIAEVLTQQAGRCFAATSGASSRWLSRSRRRWARCAGSSGRSAH</sequence>
<proteinExistence type="predicted"/>
<accession>A0A6F8Y2F0</accession>
<dbReference type="Proteomes" id="UP000502508">
    <property type="component" value="Chromosome"/>
</dbReference>
<dbReference type="KEGG" id="pfla:Pflav_065680"/>
<organism evidence="2 3">
    <name type="scientific">Phytohabitans flavus</name>
    <dbReference type="NCBI Taxonomy" id="1076124"/>
    <lineage>
        <taxon>Bacteria</taxon>
        <taxon>Bacillati</taxon>
        <taxon>Actinomycetota</taxon>
        <taxon>Actinomycetes</taxon>
        <taxon>Micromonosporales</taxon>
        <taxon>Micromonosporaceae</taxon>
    </lineage>
</organism>
<reference evidence="2 3" key="1">
    <citation type="submission" date="2020-03" db="EMBL/GenBank/DDBJ databases">
        <title>Whole genome shotgun sequence of Phytohabitans flavus NBRC 107702.</title>
        <authorList>
            <person name="Komaki H."/>
            <person name="Tamura T."/>
        </authorList>
    </citation>
    <scope>NUCLEOTIDE SEQUENCE [LARGE SCALE GENOMIC DNA]</scope>
    <source>
        <strain evidence="2 3">NBRC 107702</strain>
    </source>
</reference>
<name>A0A6F8Y2F0_9ACTN</name>
<reference evidence="2 3" key="2">
    <citation type="submission" date="2020-03" db="EMBL/GenBank/DDBJ databases">
        <authorList>
            <person name="Ichikawa N."/>
            <person name="Kimura A."/>
            <person name="Kitahashi Y."/>
            <person name="Uohara A."/>
        </authorList>
    </citation>
    <scope>NUCLEOTIDE SEQUENCE [LARGE SCALE GENOMIC DNA]</scope>
    <source>
        <strain evidence="2 3">NBRC 107702</strain>
    </source>
</reference>
<dbReference type="AlphaFoldDB" id="A0A6F8Y2F0"/>
<protein>
    <submittedName>
        <fullName evidence="2">Uncharacterized protein</fullName>
    </submittedName>
</protein>
<feature type="region of interest" description="Disordered" evidence="1">
    <location>
        <begin position="23"/>
        <end position="43"/>
    </location>
</feature>
<dbReference type="EMBL" id="AP022870">
    <property type="protein sequence ID" value="BCB80158.1"/>
    <property type="molecule type" value="Genomic_DNA"/>
</dbReference>
<evidence type="ECO:0000313" key="3">
    <source>
        <dbReference type="Proteomes" id="UP000502508"/>
    </source>
</evidence>
<gene>
    <name evidence="2" type="ORF">Pflav_065680</name>
</gene>
<keyword evidence="3" id="KW-1185">Reference proteome</keyword>
<evidence type="ECO:0000256" key="1">
    <source>
        <dbReference type="SAM" id="MobiDB-lite"/>
    </source>
</evidence>